<comment type="caution">
    <text evidence="1">The sequence shown here is derived from an EMBL/GenBank/DDBJ whole genome shotgun (WGS) entry which is preliminary data.</text>
</comment>
<organism evidence="1 2">
    <name type="scientific">Choristoneura fumiferana</name>
    <name type="common">Spruce budworm moth</name>
    <name type="synonym">Archips fumiferana</name>
    <dbReference type="NCBI Taxonomy" id="7141"/>
    <lineage>
        <taxon>Eukaryota</taxon>
        <taxon>Metazoa</taxon>
        <taxon>Ecdysozoa</taxon>
        <taxon>Arthropoda</taxon>
        <taxon>Hexapoda</taxon>
        <taxon>Insecta</taxon>
        <taxon>Pterygota</taxon>
        <taxon>Neoptera</taxon>
        <taxon>Endopterygota</taxon>
        <taxon>Lepidoptera</taxon>
        <taxon>Glossata</taxon>
        <taxon>Ditrysia</taxon>
        <taxon>Tortricoidea</taxon>
        <taxon>Tortricidae</taxon>
        <taxon>Tortricinae</taxon>
        <taxon>Choristoneura</taxon>
    </lineage>
</organism>
<keyword evidence="2" id="KW-1185">Reference proteome</keyword>
<name>A0ACC0J8K3_CHOFU</name>
<gene>
    <name evidence="1" type="ORF">MSG28_008922</name>
</gene>
<accession>A0ACC0J8K3</accession>
<evidence type="ECO:0000313" key="2">
    <source>
        <dbReference type="Proteomes" id="UP001064048"/>
    </source>
</evidence>
<dbReference type="Proteomes" id="UP001064048">
    <property type="component" value="Chromosome 14"/>
</dbReference>
<sequence length="252" mass="26148">MKVLFQVTFLAIVALCSAAQLPRTYLPSQGSQNSGFQQNQFHSSSSSSSSQGSISGGGTGNRRPQQEAEKNADILKQDTEVGETGTVVSTVKVIISGVGRPLLDIGLPHRPPVALVRNGVHPPFETSNGIRAEESNNNGQSQGGFSYKGDDGNTYTITFTAGEGGYKPQGAHLPVAPPTPEAILLALQQNAKDEAAGIFDDGKYNPAVHGGDMSGSGGSGSSFNSFQSSSSSSGFGSSTHQASFNPNTGYKY</sequence>
<evidence type="ECO:0000313" key="1">
    <source>
        <dbReference type="EMBL" id="KAI8420432.1"/>
    </source>
</evidence>
<reference evidence="1 2" key="1">
    <citation type="journal article" date="2022" name="Genome Biol. Evol.">
        <title>The Spruce Budworm Genome: Reconstructing the Evolutionary History of Antifreeze Proteins.</title>
        <authorList>
            <person name="Beliveau C."/>
            <person name="Gagne P."/>
            <person name="Picq S."/>
            <person name="Vernygora O."/>
            <person name="Keeling C.I."/>
            <person name="Pinkney K."/>
            <person name="Doucet D."/>
            <person name="Wen F."/>
            <person name="Johnston J.S."/>
            <person name="Maaroufi H."/>
            <person name="Boyle B."/>
            <person name="Laroche J."/>
            <person name="Dewar K."/>
            <person name="Juretic N."/>
            <person name="Blackburn G."/>
            <person name="Nisole A."/>
            <person name="Brunet B."/>
            <person name="Brandao M."/>
            <person name="Lumley L."/>
            <person name="Duan J."/>
            <person name="Quan G."/>
            <person name="Lucarotti C.J."/>
            <person name="Roe A.D."/>
            <person name="Sperling F.A.H."/>
            <person name="Levesque R.C."/>
            <person name="Cusson M."/>
        </authorList>
    </citation>
    <scope>NUCLEOTIDE SEQUENCE [LARGE SCALE GENOMIC DNA]</scope>
    <source>
        <strain evidence="1">Glfc:IPQL:Cfum</strain>
    </source>
</reference>
<dbReference type="EMBL" id="CM046114">
    <property type="protein sequence ID" value="KAI8420432.1"/>
    <property type="molecule type" value="Genomic_DNA"/>
</dbReference>
<protein>
    <submittedName>
        <fullName evidence="1">Uncharacterized protein</fullName>
    </submittedName>
</protein>
<proteinExistence type="predicted"/>